<organism evidence="3 4">
    <name type="scientific">Alternaria panax</name>
    <dbReference type="NCBI Taxonomy" id="48097"/>
    <lineage>
        <taxon>Eukaryota</taxon>
        <taxon>Fungi</taxon>
        <taxon>Dikarya</taxon>
        <taxon>Ascomycota</taxon>
        <taxon>Pezizomycotina</taxon>
        <taxon>Dothideomycetes</taxon>
        <taxon>Pleosporomycetidae</taxon>
        <taxon>Pleosporales</taxon>
        <taxon>Pleosporineae</taxon>
        <taxon>Pleosporaceae</taxon>
        <taxon>Alternaria</taxon>
        <taxon>Alternaria sect. Panax</taxon>
    </lineage>
</organism>
<evidence type="ECO:0000259" key="2">
    <source>
        <dbReference type="PROSITE" id="PS50181"/>
    </source>
</evidence>
<protein>
    <recommendedName>
        <fullName evidence="2">F-box domain-containing protein</fullName>
    </recommendedName>
</protein>
<comment type="caution">
    <text evidence="3">The sequence shown here is derived from an EMBL/GenBank/DDBJ whole genome shotgun (WGS) entry which is preliminary data.</text>
</comment>
<evidence type="ECO:0000313" key="4">
    <source>
        <dbReference type="Proteomes" id="UP001199106"/>
    </source>
</evidence>
<proteinExistence type="predicted"/>
<dbReference type="Proteomes" id="UP001199106">
    <property type="component" value="Unassembled WGS sequence"/>
</dbReference>
<gene>
    <name evidence="3" type="ORF">G6011_04049</name>
</gene>
<dbReference type="Gene3D" id="3.80.10.10">
    <property type="entry name" value="Ribonuclease Inhibitor"/>
    <property type="match status" value="1"/>
</dbReference>
<dbReference type="InterPro" id="IPR001810">
    <property type="entry name" value="F-box_dom"/>
</dbReference>
<dbReference type="InterPro" id="IPR032675">
    <property type="entry name" value="LRR_dom_sf"/>
</dbReference>
<dbReference type="AlphaFoldDB" id="A0AAD4IGB9"/>
<evidence type="ECO:0000256" key="1">
    <source>
        <dbReference type="SAM" id="MobiDB-lite"/>
    </source>
</evidence>
<feature type="compositionally biased region" description="Basic and acidic residues" evidence="1">
    <location>
        <begin position="543"/>
        <end position="581"/>
    </location>
</feature>
<name>A0AAD4IGB9_9PLEO</name>
<sequence>MSLQKLSTELDINIINRLDAPDLSSISCISKYYRRISEPLLYREIGIGSDSHDRIKQLLLTFISRKDLRKLIQRFHLLHADDHNRDLPQHHPSIWFPEDRDGDALYHRLWAHVVGIQEAMESMSRRSLLIPQFKTTWLASIFEPYPFFDGALSLILCLAYNLKTINLEMCARHTISMARCVLQNVNWHNVKVTTPGIPFQQLTHLAFQGTRDSPLYYDVPVLPRLEHLRVERCTDLTSLGKCPRCVETSNLRALHLVDVDLDPDVIVQAIGQTRFQQLTALCVEGVGRGGGGSAPINRQVPWDTYEYPALQRAMAKHLPRLEIFAWKHMLCHDGALYVPFGPFTDFPHLTQLDLDIELVTSAGLEDMPPLPEELRHGILSKLKTLGVCSIQWAHIEAAYKRYLDLAETQPHTITQLVQTLATLNVPSILLEVDIEAWTDAWPRQCYPFSEPAIDLLRQVADALHVLGVELRVEYYLDDPGSGRRLLVAQGFTAKFACYDEYPYAGYRMEKMGEGVVEHVCFGDEGAVGGDEGGDDDGGNIVSDGRDESDHMGDGEDGDEGRVEEHGEYKHGDSGNNEHEYGDGGEEGYDDGKEDEDMLGYID</sequence>
<dbReference type="EMBL" id="JAANER010000002">
    <property type="protein sequence ID" value="KAG9194014.1"/>
    <property type="molecule type" value="Genomic_DNA"/>
</dbReference>
<evidence type="ECO:0000313" key="3">
    <source>
        <dbReference type="EMBL" id="KAG9194014.1"/>
    </source>
</evidence>
<accession>A0AAD4IGB9</accession>
<feature type="compositionally biased region" description="Acidic residues" evidence="1">
    <location>
        <begin position="582"/>
        <end position="602"/>
    </location>
</feature>
<feature type="domain" description="F-box" evidence="2">
    <location>
        <begin position="1"/>
        <end position="45"/>
    </location>
</feature>
<reference evidence="3" key="1">
    <citation type="submission" date="2021-07" db="EMBL/GenBank/DDBJ databases">
        <title>Genome Resource of American Ginseng Black Spot Pathogen Alternaria panax.</title>
        <authorList>
            <person name="Qiu C."/>
            <person name="Wang W."/>
            <person name="Liu Z."/>
        </authorList>
    </citation>
    <scope>NUCLEOTIDE SEQUENCE</scope>
    <source>
        <strain evidence="3">BNCC115425</strain>
    </source>
</reference>
<dbReference type="PROSITE" id="PS50181">
    <property type="entry name" value="FBOX"/>
    <property type="match status" value="1"/>
</dbReference>
<keyword evidence="4" id="KW-1185">Reference proteome</keyword>
<feature type="region of interest" description="Disordered" evidence="1">
    <location>
        <begin position="526"/>
        <end position="602"/>
    </location>
</feature>
<dbReference type="SUPFAM" id="SSF52047">
    <property type="entry name" value="RNI-like"/>
    <property type="match status" value="1"/>
</dbReference>